<dbReference type="OrthoDB" id="5456148at2"/>
<dbReference type="AlphaFoldDB" id="A0A5R8XXQ4"/>
<comment type="caution">
    <text evidence="1">The sequence shown here is derived from an EMBL/GenBank/DDBJ whole genome shotgun (WGS) entry which is preliminary data.</text>
</comment>
<dbReference type="SUPFAM" id="SSF46689">
    <property type="entry name" value="Homeodomain-like"/>
    <property type="match status" value="1"/>
</dbReference>
<sequence length="104" mass="12485">MIKCTYIKIPYQTTMVGYKMRQSKYNENQIITILKKIHSGSPVLKTCKDYEISKDTYYSWKKKYSTVLKYFDIIDTLEYENKQLKKMFVDLSIEKNELLSRNSN</sequence>
<dbReference type="Gene3D" id="1.10.10.60">
    <property type="entry name" value="Homeodomain-like"/>
    <property type="match status" value="1"/>
</dbReference>
<accession>A0A5R8XXQ4</accession>
<dbReference type="InterPro" id="IPR009057">
    <property type="entry name" value="Homeodomain-like_sf"/>
</dbReference>
<name>A0A5R8XXQ4_9BACT</name>
<dbReference type="PANTHER" id="PTHR33609:SF1">
    <property type="entry name" value="TRANSPOSASE"/>
    <property type="match status" value="1"/>
</dbReference>
<dbReference type="GO" id="GO:0006313">
    <property type="term" value="P:DNA transposition"/>
    <property type="evidence" value="ECO:0007669"/>
    <property type="project" value="InterPro"/>
</dbReference>
<keyword evidence="2" id="KW-1185">Reference proteome</keyword>
<dbReference type="Pfam" id="PF01527">
    <property type="entry name" value="HTH_Tnp_1"/>
    <property type="match status" value="1"/>
</dbReference>
<dbReference type="EMBL" id="VANU01000008">
    <property type="protein sequence ID" value="TLP35503.1"/>
    <property type="molecule type" value="Genomic_DNA"/>
</dbReference>
<reference evidence="1 2" key="1">
    <citation type="submission" date="2019-05" db="EMBL/GenBank/DDBJ databases">
        <title>Arcobacter sp. nov., isolated from sea sediment.</title>
        <authorList>
            <person name="Kim W."/>
        </authorList>
    </citation>
    <scope>NUCLEOTIDE SEQUENCE [LARGE SCALE GENOMIC DNA]</scope>
    <source>
        <strain evidence="1 2">CAU 1517</strain>
    </source>
</reference>
<organism evidence="1 2">
    <name type="scientific">Arcobacter arenosus</name>
    <dbReference type="NCBI Taxonomy" id="2576037"/>
    <lineage>
        <taxon>Bacteria</taxon>
        <taxon>Pseudomonadati</taxon>
        <taxon>Campylobacterota</taxon>
        <taxon>Epsilonproteobacteria</taxon>
        <taxon>Campylobacterales</taxon>
        <taxon>Arcobacteraceae</taxon>
        <taxon>Arcobacter</taxon>
    </lineage>
</organism>
<proteinExistence type="predicted"/>
<gene>
    <name evidence="1" type="ORF">FDK22_14725</name>
</gene>
<dbReference type="GO" id="GO:0004803">
    <property type="term" value="F:transposase activity"/>
    <property type="evidence" value="ECO:0007669"/>
    <property type="project" value="InterPro"/>
</dbReference>
<dbReference type="InterPro" id="IPR052546">
    <property type="entry name" value="Transposase_8_domain"/>
</dbReference>
<dbReference type="PANTHER" id="PTHR33609">
    <property type="entry name" value="LOW CALCIUM RESPONSE LOCUS PROTEIN S"/>
    <property type="match status" value="1"/>
</dbReference>
<evidence type="ECO:0000313" key="2">
    <source>
        <dbReference type="Proteomes" id="UP000308901"/>
    </source>
</evidence>
<dbReference type="InterPro" id="IPR002514">
    <property type="entry name" value="Transposase_8"/>
</dbReference>
<evidence type="ECO:0008006" key="3">
    <source>
        <dbReference type="Google" id="ProtNLM"/>
    </source>
</evidence>
<evidence type="ECO:0000313" key="1">
    <source>
        <dbReference type="EMBL" id="TLP35503.1"/>
    </source>
</evidence>
<protein>
    <recommendedName>
        <fullName evidence="3">Transposase</fullName>
    </recommendedName>
</protein>
<dbReference type="Proteomes" id="UP000308901">
    <property type="component" value="Unassembled WGS sequence"/>
</dbReference>
<dbReference type="GO" id="GO:0003677">
    <property type="term" value="F:DNA binding"/>
    <property type="evidence" value="ECO:0007669"/>
    <property type="project" value="InterPro"/>
</dbReference>